<name>A0A1A6H4J9_NEOLE</name>
<accession>A0A1A6H4J9</accession>
<feature type="compositionally biased region" description="Gly residues" evidence="1">
    <location>
        <begin position="65"/>
        <end position="76"/>
    </location>
</feature>
<sequence>GAVAQPGYGSVRSSNQNSGGSSSGGGNSGSNGDHGSSSNSHSSSSNSHGSSSNSHGSSSNSHGNSGHGNSGGGNSGSGSREIETSNFDEGYSVSRCDNPGDDERTAGGSRSQESRESSRLLGGSHDYQEHGSNGDGERNEAVSGLKAMNSDPSSLPFNFDSFWE</sequence>
<feature type="non-terminal residue" evidence="2">
    <location>
        <position position="1"/>
    </location>
</feature>
<dbReference type="GO" id="GO:1903575">
    <property type="term" value="P:cornified envelope assembly"/>
    <property type="evidence" value="ECO:0007669"/>
    <property type="project" value="InterPro"/>
</dbReference>
<evidence type="ECO:0000313" key="3">
    <source>
        <dbReference type="Proteomes" id="UP000092124"/>
    </source>
</evidence>
<protein>
    <submittedName>
        <fullName evidence="2">Uncharacterized protein</fullName>
    </submittedName>
</protein>
<evidence type="ECO:0000256" key="1">
    <source>
        <dbReference type="SAM" id="MobiDB-lite"/>
    </source>
</evidence>
<dbReference type="AlphaFoldDB" id="A0A1A6H4J9"/>
<dbReference type="Proteomes" id="UP000092124">
    <property type="component" value="Unassembled WGS sequence"/>
</dbReference>
<dbReference type="PANTHER" id="PTHR36881">
    <property type="entry name" value="DERMOKINE"/>
    <property type="match status" value="1"/>
</dbReference>
<organism evidence="2 3">
    <name type="scientific">Neotoma lepida</name>
    <name type="common">Desert woodrat</name>
    <dbReference type="NCBI Taxonomy" id="56216"/>
    <lineage>
        <taxon>Eukaryota</taxon>
        <taxon>Metazoa</taxon>
        <taxon>Chordata</taxon>
        <taxon>Craniata</taxon>
        <taxon>Vertebrata</taxon>
        <taxon>Euteleostomi</taxon>
        <taxon>Mammalia</taxon>
        <taxon>Eutheria</taxon>
        <taxon>Euarchontoglires</taxon>
        <taxon>Glires</taxon>
        <taxon>Rodentia</taxon>
        <taxon>Myomorpha</taxon>
        <taxon>Muroidea</taxon>
        <taxon>Cricetidae</taxon>
        <taxon>Neotominae</taxon>
        <taxon>Neotoma</taxon>
    </lineage>
</organism>
<dbReference type="InterPro" id="IPR033541">
    <property type="entry name" value="Dermokine"/>
</dbReference>
<keyword evidence="3" id="KW-1185">Reference proteome</keyword>
<feature type="region of interest" description="Disordered" evidence="1">
    <location>
        <begin position="1"/>
        <end position="164"/>
    </location>
</feature>
<reference evidence="2 3" key="1">
    <citation type="submission" date="2016-06" db="EMBL/GenBank/DDBJ databases">
        <title>The Draft Genome Sequence and Annotation of the Desert Woodrat Neotoma lepida.</title>
        <authorList>
            <person name="Campbell M."/>
            <person name="Oakeson K.F."/>
            <person name="Yandell M."/>
            <person name="Halpert J.R."/>
            <person name="Dearing D."/>
        </authorList>
    </citation>
    <scope>NUCLEOTIDE SEQUENCE [LARGE SCALE GENOMIC DNA]</scope>
    <source>
        <strain evidence="2">417</strain>
        <tissue evidence="2">Liver</tissue>
    </source>
</reference>
<dbReference type="STRING" id="56216.A0A1A6H4J9"/>
<feature type="non-terminal residue" evidence="2">
    <location>
        <position position="164"/>
    </location>
</feature>
<feature type="compositionally biased region" description="Low complexity" evidence="1">
    <location>
        <begin position="30"/>
        <end position="64"/>
    </location>
</feature>
<dbReference type="EMBL" id="LZPO01055077">
    <property type="protein sequence ID" value="OBS72755.1"/>
    <property type="molecule type" value="Genomic_DNA"/>
</dbReference>
<proteinExistence type="predicted"/>
<gene>
    <name evidence="2" type="ORF">A6R68_12626</name>
</gene>
<dbReference type="GO" id="GO:0005615">
    <property type="term" value="C:extracellular space"/>
    <property type="evidence" value="ECO:0007669"/>
    <property type="project" value="TreeGrafter"/>
</dbReference>
<dbReference type="OrthoDB" id="9845972at2759"/>
<dbReference type="PANTHER" id="PTHR36881:SF1">
    <property type="entry name" value="DERMOKINE"/>
    <property type="match status" value="1"/>
</dbReference>
<evidence type="ECO:0000313" key="2">
    <source>
        <dbReference type="EMBL" id="OBS72755.1"/>
    </source>
</evidence>
<comment type="caution">
    <text evidence="2">The sequence shown here is derived from an EMBL/GenBank/DDBJ whole genome shotgun (WGS) entry which is preliminary data.</text>
</comment>